<sequence length="185" mass="21258">MNSDYASTAYSPEKLQRQSVAKPRSALARMTSRRLPWGNTQEIVPDIFMTPDPDALRGVELGKKEKEEKLAKGTYRPAPMEHIDFHDRCDHEHYRHAPWAARAQFWVYLISFGKDGFFLFLVLGGWVAFLDGARSSRSFFTSFWEYFMIALKLFLLPCGRDCQIFCVRAVNGLPSGRPSLTRSAW</sequence>
<keyword evidence="4" id="KW-1185">Reference proteome</keyword>
<evidence type="ECO:0000256" key="2">
    <source>
        <dbReference type="SAM" id="Phobius"/>
    </source>
</evidence>
<dbReference type="EMBL" id="LT629748">
    <property type="protein sequence ID" value="SDR80621.1"/>
    <property type="molecule type" value="Genomic_DNA"/>
</dbReference>
<feature type="transmembrane region" description="Helical" evidence="2">
    <location>
        <begin position="139"/>
        <end position="158"/>
    </location>
</feature>
<evidence type="ECO:0000313" key="4">
    <source>
        <dbReference type="Proteomes" id="UP000243426"/>
    </source>
</evidence>
<dbReference type="Proteomes" id="UP000243426">
    <property type="component" value="Chromosome I"/>
</dbReference>
<dbReference type="AlphaFoldDB" id="A0A1H1M1H2"/>
<keyword evidence="2" id="KW-0472">Membrane</keyword>
<evidence type="ECO:0000256" key="1">
    <source>
        <dbReference type="SAM" id="MobiDB-lite"/>
    </source>
</evidence>
<reference evidence="4" key="1">
    <citation type="submission" date="2016-10" db="EMBL/GenBank/DDBJ databases">
        <authorList>
            <person name="Varghese N."/>
            <person name="Submissions S."/>
        </authorList>
    </citation>
    <scope>NUCLEOTIDE SEQUENCE [LARGE SCALE GENOMIC DNA]</scope>
    <source>
        <strain evidence="4">2SM5</strain>
    </source>
</reference>
<dbReference type="STRING" id="797277.SAMN05216198_0471"/>
<feature type="transmembrane region" description="Helical" evidence="2">
    <location>
        <begin position="105"/>
        <end position="127"/>
    </location>
</feature>
<gene>
    <name evidence="3" type="ORF">SAMN05216198_0471</name>
</gene>
<accession>A0A1H1M1H2</accession>
<proteinExistence type="predicted"/>
<feature type="compositionally biased region" description="Polar residues" evidence="1">
    <location>
        <begin position="1"/>
        <end position="10"/>
    </location>
</feature>
<feature type="region of interest" description="Disordered" evidence="1">
    <location>
        <begin position="1"/>
        <end position="26"/>
    </location>
</feature>
<keyword evidence="2" id="KW-1133">Transmembrane helix</keyword>
<keyword evidence="2" id="KW-0812">Transmembrane</keyword>
<name>A0A1H1M1H2_9GAMM</name>
<protein>
    <submittedName>
        <fullName evidence="3">Uncharacterized protein</fullName>
    </submittedName>
</protein>
<evidence type="ECO:0000313" key="3">
    <source>
        <dbReference type="EMBL" id="SDR80621.1"/>
    </source>
</evidence>
<organism evidence="3 4">
    <name type="scientific">Halopseudomonas litoralis</name>
    <dbReference type="NCBI Taxonomy" id="797277"/>
    <lineage>
        <taxon>Bacteria</taxon>
        <taxon>Pseudomonadati</taxon>
        <taxon>Pseudomonadota</taxon>
        <taxon>Gammaproteobacteria</taxon>
        <taxon>Pseudomonadales</taxon>
        <taxon>Pseudomonadaceae</taxon>
        <taxon>Halopseudomonas</taxon>
    </lineage>
</organism>